<dbReference type="InterPro" id="IPR004439">
    <property type="entry name" value="Isocitrate_DH_NADP_dimer_prok"/>
</dbReference>
<dbReference type="SMART" id="SM01329">
    <property type="entry name" value="Iso_dh"/>
    <property type="match status" value="1"/>
</dbReference>
<keyword evidence="12 20" id="KW-0464">Manganese</keyword>
<evidence type="ECO:0000256" key="5">
    <source>
        <dbReference type="ARBA" id="ARBA00019562"/>
    </source>
</evidence>
<keyword evidence="10 19" id="KW-0521">NADP</keyword>
<evidence type="ECO:0000256" key="19">
    <source>
        <dbReference type="PIRSR" id="PIRSR604439-2"/>
    </source>
</evidence>
<dbReference type="GO" id="GO:0006099">
    <property type="term" value="P:tricarboxylic acid cycle"/>
    <property type="evidence" value="ECO:0007669"/>
    <property type="project" value="UniProtKB-KW"/>
</dbReference>
<keyword evidence="8" id="KW-0479">Metal-binding</keyword>
<evidence type="ECO:0000256" key="18">
    <source>
        <dbReference type="PIRSR" id="PIRSR604439-1"/>
    </source>
</evidence>
<evidence type="ECO:0000256" key="13">
    <source>
        <dbReference type="ARBA" id="ARBA00023554"/>
    </source>
</evidence>
<feature type="binding site" evidence="19">
    <location>
        <position position="330"/>
    </location>
    <ligand>
        <name>NADP(+)</name>
        <dbReference type="ChEBI" id="CHEBI:58349"/>
    </ligand>
</feature>
<reference evidence="24 25" key="1">
    <citation type="submission" date="2016-10" db="EMBL/GenBank/DDBJ databases">
        <authorList>
            <person name="Varghese N."/>
            <person name="Submissions S."/>
        </authorList>
    </citation>
    <scope>NUCLEOTIDE SEQUENCE [LARGE SCALE GENOMIC DNA]</scope>
    <source>
        <strain evidence="24 25">Sb17</strain>
    </source>
</reference>
<evidence type="ECO:0000256" key="9">
    <source>
        <dbReference type="ARBA" id="ARBA00022842"/>
    </source>
</evidence>
<feature type="modified residue" description="N6-succinyllysine" evidence="22">
    <location>
        <position position="89"/>
    </location>
</feature>
<dbReference type="GO" id="GO:0004450">
    <property type="term" value="F:isocitrate dehydrogenase (NADP+) activity"/>
    <property type="evidence" value="ECO:0007669"/>
    <property type="project" value="UniProtKB-EC"/>
</dbReference>
<dbReference type="EC" id="1.1.1.42" evidence="4"/>
<dbReference type="SUPFAM" id="SSF53659">
    <property type="entry name" value="Isocitrate/Isopropylmalate dehydrogenase-like"/>
    <property type="match status" value="1"/>
</dbReference>
<feature type="binding site" evidence="18">
    <location>
        <position position="142"/>
    </location>
    <ligand>
        <name>D-threo-isocitrate</name>
        <dbReference type="ChEBI" id="CHEBI:15562"/>
    </ligand>
</feature>
<feature type="binding site" evidence="18">
    <location>
        <position position="118"/>
    </location>
    <ligand>
        <name>D-threo-isocitrate</name>
        <dbReference type="ChEBI" id="CHEBI:15562"/>
    </ligand>
</feature>
<evidence type="ECO:0000256" key="4">
    <source>
        <dbReference type="ARBA" id="ARBA00013013"/>
    </source>
</evidence>
<evidence type="ECO:0000313" key="24">
    <source>
        <dbReference type="EMBL" id="SDW18515.1"/>
    </source>
</evidence>
<feature type="site" description="Critical for catalysis" evidence="21">
    <location>
        <position position="219"/>
    </location>
</feature>
<keyword evidence="7" id="KW-0816">Tricarboxylic acid cycle</keyword>
<dbReference type="PANTHER" id="PTHR43504:SF1">
    <property type="entry name" value="ISOCITRATE DEHYDROGENASE [NADP]"/>
    <property type="match status" value="1"/>
</dbReference>
<evidence type="ECO:0000256" key="22">
    <source>
        <dbReference type="PIRSR" id="PIRSR604439-5"/>
    </source>
</evidence>
<dbReference type="EMBL" id="FNMW01000001">
    <property type="protein sequence ID" value="SDW18515.1"/>
    <property type="molecule type" value="Genomic_DNA"/>
</dbReference>
<evidence type="ECO:0000256" key="20">
    <source>
        <dbReference type="PIRSR" id="PIRSR604439-3"/>
    </source>
</evidence>
<feature type="binding site" evidence="18">
    <location>
        <position position="102"/>
    </location>
    <ligand>
        <name>D-threo-isocitrate</name>
        <dbReference type="ChEBI" id="CHEBI:15562"/>
    </ligand>
</feature>
<sequence>MADKITLENGQLVVSNHPIIPFIEGDGVGRDIWKNARAVFDAAVEKAYQGQKKVEWRELLAGKKAHEATGKWLPEETLDTIKEDLIAIKGPLETPVGGGIRSLNVTLRQELDLYACVRPVRYFKGIESPLKEPEKTSITIFRENTEDIYAGIEWEAGTLEVKKVIEFLQNEMSVNKIRFPESSSIGIKPISKEGSERLIRSAIEYALANQLTNVTIVHKGNIQKFTEGGFRKWGYELAEREYTDELASGKLVMNDIIADNFLQQILLNPEKFDVVALTNLNGDYASDALAAQVGGIGISPGANINYVTGHAIFEATHGTAPDIAGKDIANPCSVLLSGCMLFDYIGWTEVASLISQAIETTFAKGQFTADLAQGKVACSTSEFAAKLIENM</sequence>
<evidence type="ECO:0000256" key="10">
    <source>
        <dbReference type="ARBA" id="ARBA00022857"/>
    </source>
</evidence>
<dbReference type="RefSeq" id="WP_074601539.1">
    <property type="nucleotide sequence ID" value="NZ_FNMW01000001.1"/>
</dbReference>
<dbReference type="GO" id="GO:0006097">
    <property type="term" value="P:glyoxylate cycle"/>
    <property type="evidence" value="ECO:0007669"/>
    <property type="project" value="UniProtKB-KW"/>
</dbReference>
<keyword evidence="11" id="KW-0560">Oxidoreductase</keyword>
<keyword evidence="9 20" id="KW-0460">Magnesium</keyword>
<comment type="subunit">
    <text evidence="3">Homodimer.</text>
</comment>
<dbReference type="AlphaFoldDB" id="A0AAE8L2V1"/>
<dbReference type="InterPro" id="IPR019818">
    <property type="entry name" value="IsoCit/isopropylmalate_DH_CS"/>
</dbReference>
<comment type="cofactor">
    <cofactor evidence="1">
        <name>Mn(2+)</name>
        <dbReference type="ChEBI" id="CHEBI:29035"/>
    </cofactor>
</comment>
<evidence type="ECO:0000256" key="15">
    <source>
        <dbReference type="ARBA" id="ARBA00029990"/>
    </source>
</evidence>
<comment type="caution">
    <text evidence="24">The sequence shown here is derived from an EMBL/GenBank/DDBJ whole genome shotgun (WGS) entry which is preliminary data.</text>
</comment>
<keyword evidence="6" id="KW-0329">Glyoxylate bypass</keyword>
<feature type="site" description="Critical for catalysis" evidence="21">
    <location>
        <position position="149"/>
    </location>
</feature>
<name>A0AAE8L2V1_STREI</name>
<evidence type="ECO:0000256" key="3">
    <source>
        <dbReference type="ARBA" id="ARBA00011738"/>
    </source>
</evidence>
<feature type="binding site" evidence="20">
    <location>
        <position position="283"/>
    </location>
    <ligand>
        <name>Mg(2+)</name>
        <dbReference type="ChEBI" id="CHEBI:18420"/>
    </ligand>
</feature>
<accession>A0AAE8L2V1</accession>
<evidence type="ECO:0000256" key="11">
    <source>
        <dbReference type="ARBA" id="ARBA00023002"/>
    </source>
</evidence>
<dbReference type="PANTHER" id="PTHR43504">
    <property type="entry name" value="ISOCITRATE DEHYDROGENASE [NADP]"/>
    <property type="match status" value="1"/>
</dbReference>
<evidence type="ECO:0000256" key="14">
    <source>
        <dbReference type="ARBA" id="ARBA00029765"/>
    </source>
</evidence>
<evidence type="ECO:0000256" key="16">
    <source>
        <dbReference type="ARBA" id="ARBA00031098"/>
    </source>
</evidence>
<evidence type="ECO:0000256" key="8">
    <source>
        <dbReference type="ARBA" id="ARBA00022723"/>
    </source>
</evidence>
<feature type="binding site" evidence="18">
    <location>
        <position position="108"/>
    </location>
    <ligand>
        <name>D-threo-isocitrate</name>
        <dbReference type="ChEBI" id="CHEBI:15562"/>
    </ligand>
</feature>
<evidence type="ECO:0000259" key="23">
    <source>
        <dbReference type="SMART" id="SM01329"/>
    </source>
</evidence>
<evidence type="ECO:0000256" key="7">
    <source>
        <dbReference type="ARBA" id="ARBA00022532"/>
    </source>
</evidence>
<gene>
    <name evidence="24" type="ORF">SAMN05216415_0188</name>
</gene>
<evidence type="ECO:0000256" key="12">
    <source>
        <dbReference type="ARBA" id="ARBA00023211"/>
    </source>
</evidence>
<comment type="function">
    <text evidence="17">Catalyzes the oxidative decarboxylation of isocitrate to 2-oxoglutarate and carbon dioxide with the concomitant reduction of NADP(+).</text>
</comment>
<comment type="cofactor">
    <cofactor evidence="20">
        <name>Mg(2+)</name>
        <dbReference type="ChEBI" id="CHEBI:18420"/>
    </cofactor>
    <cofactor evidence="20">
        <name>Mn(2+)</name>
        <dbReference type="ChEBI" id="CHEBI:29035"/>
    </cofactor>
    <text evidence="20">Binds 1 Mg(2+) or Mn(2+) ion per subunit.</text>
</comment>
<dbReference type="GO" id="GO:0051287">
    <property type="term" value="F:NAD binding"/>
    <property type="evidence" value="ECO:0007669"/>
    <property type="project" value="InterPro"/>
</dbReference>
<protein>
    <recommendedName>
        <fullName evidence="5">Isocitrate dehydrogenase [NADP]</fullName>
        <ecNumber evidence="4">1.1.1.42</ecNumber>
    </recommendedName>
    <alternativeName>
        <fullName evidence="14">IDP</fullName>
    </alternativeName>
    <alternativeName>
        <fullName evidence="15">NADP(+)-specific ICDH</fullName>
    </alternativeName>
    <alternativeName>
        <fullName evidence="16">Oxalosuccinate decarboxylase</fullName>
    </alternativeName>
</protein>
<evidence type="ECO:0000313" key="25">
    <source>
        <dbReference type="Proteomes" id="UP000182107"/>
    </source>
</evidence>
<comment type="similarity">
    <text evidence="2">Belongs to the isocitrate and isopropylmalate dehydrogenases family.</text>
</comment>
<dbReference type="PROSITE" id="PS00470">
    <property type="entry name" value="IDH_IMDH"/>
    <property type="match status" value="1"/>
</dbReference>
<feature type="modified residue" description="N6-acetyllysine" evidence="22">
    <location>
        <position position="131"/>
    </location>
</feature>
<proteinExistence type="inferred from homology"/>
<dbReference type="GO" id="GO:0000287">
    <property type="term" value="F:magnesium ion binding"/>
    <property type="evidence" value="ECO:0007669"/>
    <property type="project" value="InterPro"/>
</dbReference>
<evidence type="ECO:0000256" key="21">
    <source>
        <dbReference type="PIRSR" id="PIRSR604439-4"/>
    </source>
</evidence>
<feature type="binding site" evidence="18">
    <location>
        <position position="104"/>
    </location>
    <ligand>
        <name>D-threo-isocitrate</name>
        <dbReference type="ChEBI" id="CHEBI:15562"/>
    </ligand>
</feature>
<organism evidence="24 25">
    <name type="scientific">Streptococcus equinus</name>
    <name type="common">Streptococcus bovis</name>
    <dbReference type="NCBI Taxonomy" id="1335"/>
    <lineage>
        <taxon>Bacteria</taxon>
        <taxon>Bacillati</taxon>
        <taxon>Bacillota</taxon>
        <taxon>Bacilli</taxon>
        <taxon>Lactobacillales</taxon>
        <taxon>Streptococcaceae</taxon>
        <taxon>Streptococcus</taxon>
    </lineage>
</organism>
<feature type="domain" description="Isopropylmalate dehydrogenase-like" evidence="23">
    <location>
        <begin position="19"/>
        <end position="387"/>
    </location>
</feature>
<dbReference type="InterPro" id="IPR024084">
    <property type="entry name" value="IsoPropMal-DH-like_dom"/>
</dbReference>
<evidence type="ECO:0000256" key="1">
    <source>
        <dbReference type="ARBA" id="ARBA00001936"/>
    </source>
</evidence>
<dbReference type="Proteomes" id="UP000182107">
    <property type="component" value="Unassembled WGS sequence"/>
</dbReference>
<dbReference type="Gene3D" id="3.40.718.10">
    <property type="entry name" value="Isopropylmalate Dehydrogenase"/>
    <property type="match status" value="1"/>
</dbReference>
<dbReference type="NCBIfam" id="NF005425">
    <property type="entry name" value="PRK07006.1"/>
    <property type="match status" value="1"/>
</dbReference>
<evidence type="ECO:0000256" key="2">
    <source>
        <dbReference type="ARBA" id="ARBA00007769"/>
    </source>
</evidence>
<comment type="catalytic activity">
    <reaction evidence="13">
        <text>D-threo-isocitrate + NADP(+) = 2-oxoglutarate + CO2 + NADPH</text>
        <dbReference type="Rhea" id="RHEA:19629"/>
        <dbReference type="ChEBI" id="CHEBI:15562"/>
        <dbReference type="ChEBI" id="CHEBI:16526"/>
        <dbReference type="ChEBI" id="CHEBI:16810"/>
        <dbReference type="ChEBI" id="CHEBI:57783"/>
        <dbReference type="ChEBI" id="CHEBI:58349"/>
        <dbReference type="EC" id="1.1.1.42"/>
    </reaction>
</comment>
<feature type="modified residue" description="Phosphoserine" evidence="22">
    <location>
        <position position="102"/>
    </location>
</feature>
<evidence type="ECO:0000256" key="17">
    <source>
        <dbReference type="ARBA" id="ARBA00046127"/>
    </source>
</evidence>
<dbReference type="Pfam" id="PF00180">
    <property type="entry name" value="Iso_dh"/>
    <property type="match status" value="1"/>
</dbReference>
<evidence type="ECO:0000256" key="6">
    <source>
        <dbReference type="ARBA" id="ARBA00022435"/>
    </source>
</evidence>